<evidence type="ECO:0000256" key="7">
    <source>
        <dbReference type="HAMAP-Rule" id="MF_00150"/>
    </source>
</evidence>
<dbReference type="InterPro" id="IPR000534">
    <property type="entry name" value="Semialdehyde_DH_NAD-bd"/>
</dbReference>
<dbReference type="GO" id="GO:0051287">
    <property type="term" value="F:NAD binding"/>
    <property type="evidence" value="ECO:0007669"/>
    <property type="project" value="InterPro"/>
</dbReference>
<dbReference type="SUPFAM" id="SSF55347">
    <property type="entry name" value="Glyceraldehyde-3-phosphate dehydrogenase-like, C-terminal domain"/>
    <property type="match status" value="1"/>
</dbReference>
<evidence type="ECO:0000313" key="11">
    <source>
        <dbReference type="Proteomes" id="UP000283880"/>
    </source>
</evidence>
<dbReference type="InterPro" id="IPR000706">
    <property type="entry name" value="AGPR_type-1"/>
</dbReference>
<accession>A0A413FCA9</accession>
<sequence>MIKVGIIGSTGYAGGELVRLLLQREDVEIKWYGSRSYIGQDYASVYANMFQLVDENCMDDNMKELAGLVDVVFTATPQGLCASLVDEEILSKVKVIDLSADFRIKDVGVYEQWYKLKHASPRFIGEAVYGLPEVNREQVKSARLIANPGCFPTCSFLSVYPLVKEGLIDPGTLIIDAKSGTSGAGRGAKVDSLYCEVNENIKAYGVGVHRHTPEIEEQLSYAAGKPVTVSFTPHLVPMNRGILVTAYASLTGNASEEELRAAYEKYYQKEYFVRVLKPGVVPQTRWVEGSNFADVNFKLDPRTNRVVMMGAIDNMVKGAAGQAIQNMNLMFGLAEHTGLRQVPMFP</sequence>
<name>A0A413FCA9_9FIRM</name>
<evidence type="ECO:0000256" key="4">
    <source>
        <dbReference type="ARBA" id="ARBA00022857"/>
    </source>
</evidence>
<organism evidence="10 11">
    <name type="scientific">Enterocloster asparagiformis</name>
    <dbReference type="NCBI Taxonomy" id="333367"/>
    <lineage>
        <taxon>Bacteria</taxon>
        <taxon>Bacillati</taxon>
        <taxon>Bacillota</taxon>
        <taxon>Clostridia</taxon>
        <taxon>Lachnospirales</taxon>
        <taxon>Lachnospiraceae</taxon>
        <taxon>Enterocloster</taxon>
    </lineage>
</organism>
<dbReference type="GO" id="GO:0005737">
    <property type="term" value="C:cytoplasm"/>
    <property type="evidence" value="ECO:0007669"/>
    <property type="project" value="UniProtKB-SubCell"/>
</dbReference>
<comment type="function">
    <text evidence="7">Catalyzes the NADPH-dependent reduction of N-acetyl-5-glutamyl phosphate to yield N-acetyl-L-glutamate 5-semialdehyde.</text>
</comment>
<dbReference type="PROSITE" id="PS01224">
    <property type="entry name" value="ARGC"/>
    <property type="match status" value="1"/>
</dbReference>
<dbReference type="InterPro" id="IPR023013">
    <property type="entry name" value="AGPR_AS"/>
</dbReference>
<dbReference type="InterPro" id="IPR058924">
    <property type="entry name" value="AGPR_dimerisation_dom"/>
</dbReference>
<keyword evidence="7" id="KW-0963">Cytoplasm</keyword>
<protein>
    <recommendedName>
        <fullName evidence="7">N-acetyl-gamma-glutamyl-phosphate reductase</fullName>
        <shortName evidence="7">AGPR</shortName>
        <ecNumber evidence="7">1.2.1.38</ecNumber>
    </recommendedName>
    <alternativeName>
        <fullName evidence="7">N-acetyl-glutamate semialdehyde dehydrogenase</fullName>
        <shortName evidence="7">NAGSA dehydrogenase</shortName>
    </alternativeName>
</protein>
<dbReference type="GO" id="GO:0070401">
    <property type="term" value="F:NADP+ binding"/>
    <property type="evidence" value="ECO:0007669"/>
    <property type="project" value="InterPro"/>
</dbReference>
<dbReference type="Pfam" id="PF22698">
    <property type="entry name" value="Semialdhyde_dhC_1"/>
    <property type="match status" value="1"/>
</dbReference>
<comment type="similarity">
    <text evidence="7">Belongs to the NAGSA dehydrogenase family. Type 1 subfamily.</text>
</comment>
<dbReference type="CDD" id="cd17895">
    <property type="entry name" value="AGPR_1_N"/>
    <property type="match status" value="1"/>
</dbReference>
<dbReference type="PANTHER" id="PTHR32338">
    <property type="entry name" value="N-ACETYL-GAMMA-GLUTAMYL-PHOSPHATE REDUCTASE, CHLOROPLASTIC-RELATED-RELATED"/>
    <property type="match status" value="1"/>
</dbReference>
<dbReference type="InterPro" id="IPR050085">
    <property type="entry name" value="AGPR"/>
</dbReference>
<feature type="active site" evidence="7 8">
    <location>
        <position position="150"/>
    </location>
</feature>
<evidence type="ECO:0000313" key="10">
    <source>
        <dbReference type="EMBL" id="RGX27033.1"/>
    </source>
</evidence>
<dbReference type="RefSeq" id="WP_040412821.1">
    <property type="nucleotide sequence ID" value="NZ_BAABXR010000002.1"/>
</dbReference>
<proteinExistence type="inferred from homology"/>
<dbReference type="PANTHER" id="PTHR32338:SF10">
    <property type="entry name" value="N-ACETYL-GAMMA-GLUTAMYL-PHOSPHATE REDUCTASE, CHLOROPLASTIC-RELATED"/>
    <property type="match status" value="1"/>
</dbReference>
<gene>
    <name evidence="7" type="primary">argC</name>
    <name evidence="10" type="ORF">DWV29_17940</name>
</gene>
<dbReference type="UniPathway" id="UPA00068">
    <property type="reaction ID" value="UER00108"/>
</dbReference>
<evidence type="ECO:0000256" key="8">
    <source>
        <dbReference type="PROSITE-ProRule" id="PRU10010"/>
    </source>
</evidence>
<dbReference type="Gene3D" id="3.40.50.720">
    <property type="entry name" value="NAD(P)-binding Rossmann-like Domain"/>
    <property type="match status" value="1"/>
</dbReference>
<keyword evidence="5 7" id="KW-0560">Oxidoreductase</keyword>
<keyword evidence="2 7" id="KW-0055">Arginine biosynthesis</keyword>
<comment type="pathway">
    <text evidence="1 7">Amino-acid biosynthesis; L-arginine biosynthesis; N(2)-acetyl-L-ornithine from L-glutamate: step 3/4.</text>
</comment>
<evidence type="ECO:0000256" key="6">
    <source>
        <dbReference type="ARBA" id="ARBA00050557"/>
    </source>
</evidence>
<evidence type="ECO:0000256" key="1">
    <source>
        <dbReference type="ARBA" id="ARBA00004862"/>
    </source>
</evidence>
<dbReference type="GO" id="GO:0003942">
    <property type="term" value="F:N-acetyl-gamma-glutamyl-phosphate reductase activity"/>
    <property type="evidence" value="ECO:0007669"/>
    <property type="project" value="UniProtKB-UniRule"/>
</dbReference>
<comment type="caution">
    <text evidence="10">The sequence shown here is derived from an EMBL/GenBank/DDBJ whole genome shotgun (WGS) entry which is preliminary data.</text>
</comment>
<dbReference type="Pfam" id="PF01118">
    <property type="entry name" value="Semialdhyde_dh"/>
    <property type="match status" value="1"/>
</dbReference>
<evidence type="ECO:0000256" key="3">
    <source>
        <dbReference type="ARBA" id="ARBA00022605"/>
    </source>
</evidence>
<dbReference type="Gene3D" id="3.30.360.10">
    <property type="entry name" value="Dihydrodipicolinate Reductase, domain 2"/>
    <property type="match status" value="1"/>
</dbReference>
<dbReference type="AlphaFoldDB" id="A0A413FCA9"/>
<comment type="catalytic activity">
    <reaction evidence="6 7">
        <text>N-acetyl-L-glutamate 5-semialdehyde + phosphate + NADP(+) = N-acetyl-L-glutamyl 5-phosphate + NADPH + H(+)</text>
        <dbReference type="Rhea" id="RHEA:21588"/>
        <dbReference type="ChEBI" id="CHEBI:15378"/>
        <dbReference type="ChEBI" id="CHEBI:29123"/>
        <dbReference type="ChEBI" id="CHEBI:43474"/>
        <dbReference type="ChEBI" id="CHEBI:57783"/>
        <dbReference type="ChEBI" id="CHEBI:57936"/>
        <dbReference type="ChEBI" id="CHEBI:58349"/>
        <dbReference type="EC" id="1.2.1.38"/>
    </reaction>
</comment>
<dbReference type="EC" id="1.2.1.38" evidence="7"/>
<keyword evidence="4 7" id="KW-0521">NADP</keyword>
<dbReference type="HAMAP" id="MF_00150">
    <property type="entry name" value="ArgC_type1"/>
    <property type="match status" value="1"/>
</dbReference>
<dbReference type="SUPFAM" id="SSF51735">
    <property type="entry name" value="NAD(P)-binding Rossmann-fold domains"/>
    <property type="match status" value="1"/>
</dbReference>
<dbReference type="CDD" id="cd23934">
    <property type="entry name" value="AGPR_1_C"/>
    <property type="match status" value="1"/>
</dbReference>
<evidence type="ECO:0000256" key="2">
    <source>
        <dbReference type="ARBA" id="ARBA00022571"/>
    </source>
</evidence>
<dbReference type="GO" id="GO:0006526">
    <property type="term" value="P:L-arginine biosynthetic process"/>
    <property type="evidence" value="ECO:0007669"/>
    <property type="project" value="UniProtKB-UniRule"/>
</dbReference>
<feature type="domain" description="Semialdehyde dehydrogenase NAD-binding" evidence="9">
    <location>
        <begin position="3"/>
        <end position="142"/>
    </location>
</feature>
<dbReference type="OrthoDB" id="9801289at2"/>
<keyword evidence="3 7" id="KW-0028">Amino-acid biosynthesis</keyword>
<reference evidence="10 11" key="1">
    <citation type="submission" date="2018-08" db="EMBL/GenBank/DDBJ databases">
        <title>A genome reference for cultivated species of the human gut microbiota.</title>
        <authorList>
            <person name="Zou Y."/>
            <person name="Xue W."/>
            <person name="Luo G."/>
        </authorList>
    </citation>
    <scope>NUCLEOTIDE SEQUENCE [LARGE SCALE GENOMIC DNA]</scope>
    <source>
        <strain evidence="10 11">AF04-15</strain>
    </source>
</reference>
<dbReference type="FunFam" id="3.30.360.10:FF:000014">
    <property type="entry name" value="N-acetyl-gamma-glutamyl-phosphate reductase"/>
    <property type="match status" value="1"/>
</dbReference>
<evidence type="ECO:0000259" key="9">
    <source>
        <dbReference type="SMART" id="SM00859"/>
    </source>
</evidence>
<dbReference type="InterPro" id="IPR036291">
    <property type="entry name" value="NAD(P)-bd_dom_sf"/>
</dbReference>
<dbReference type="SMART" id="SM00859">
    <property type="entry name" value="Semialdhyde_dh"/>
    <property type="match status" value="1"/>
</dbReference>
<dbReference type="NCBIfam" id="TIGR01850">
    <property type="entry name" value="argC"/>
    <property type="match status" value="1"/>
</dbReference>
<comment type="subcellular location">
    <subcellularLocation>
        <location evidence="7">Cytoplasm</location>
    </subcellularLocation>
</comment>
<evidence type="ECO:0000256" key="5">
    <source>
        <dbReference type="ARBA" id="ARBA00023002"/>
    </source>
</evidence>
<dbReference type="Proteomes" id="UP000283880">
    <property type="component" value="Unassembled WGS sequence"/>
</dbReference>
<dbReference type="EMBL" id="QSBM01000014">
    <property type="protein sequence ID" value="RGX27033.1"/>
    <property type="molecule type" value="Genomic_DNA"/>
</dbReference>